<organism evidence="5 6">
    <name type="scientific">Streptococcus sanguinis SK355</name>
    <dbReference type="NCBI Taxonomy" id="888816"/>
    <lineage>
        <taxon>Bacteria</taxon>
        <taxon>Bacillati</taxon>
        <taxon>Bacillota</taxon>
        <taxon>Bacilli</taxon>
        <taxon>Lactobacillales</taxon>
        <taxon>Streptococcaceae</taxon>
        <taxon>Streptococcus</taxon>
    </lineage>
</organism>
<keyword evidence="1 5" id="KW-0808">Transferase</keyword>
<name>F3UTZ6_STRSA</name>
<dbReference type="PROSITE" id="PS51186">
    <property type="entry name" value="GNAT"/>
    <property type="match status" value="1"/>
</dbReference>
<dbReference type="HOGENOM" id="CLU_013985_3_6_9"/>
<evidence type="ECO:0000256" key="3">
    <source>
        <dbReference type="ARBA" id="ARBA00038502"/>
    </source>
</evidence>
<dbReference type="EMBL" id="AFFN01000032">
    <property type="protein sequence ID" value="EGJ36088.1"/>
    <property type="molecule type" value="Genomic_DNA"/>
</dbReference>
<evidence type="ECO:0000259" key="4">
    <source>
        <dbReference type="PROSITE" id="PS51186"/>
    </source>
</evidence>
<evidence type="ECO:0000256" key="1">
    <source>
        <dbReference type="ARBA" id="ARBA00022679"/>
    </source>
</evidence>
<dbReference type="InterPro" id="IPR000182">
    <property type="entry name" value="GNAT_dom"/>
</dbReference>
<dbReference type="GO" id="GO:0005737">
    <property type="term" value="C:cytoplasm"/>
    <property type="evidence" value="ECO:0007669"/>
    <property type="project" value="TreeGrafter"/>
</dbReference>
<reference evidence="5 6" key="1">
    <citation type="submission" date="2011-03" db="EMBL/GenBank/DDBJ databases">
        <authorList>
            <person name="Muzny D."/>
            <person name="Qin X."/>
            <person name="Deng J."/>
            <person name="Jiang H."/>
            <person name="Liu Y."/>
            <person name="Qu J."/>
            <person name="Song X.-Z."/>
            <person name="Zhang L."/>
            <person name="Thornton R."/>
            <person name="Coyle M."/>
            <person name="Francisco L."/>
            <person name="Jackson L."/>
            <person name="Javaid M."/>
            <person name="Korchina V."/>
            <person name="Kovar C."/>
            <person name="Mata R."/>
            <person name="Mathew T."/>
            <person name="Ngo R."/>
            <person name="Nguyen L."/>
            <person name="Nguyen N."/>
            <person name="Okwuonu G."/>
            <person name="Ongeri F."/>
            <person name="Pham C."/>
            <person name="Simmons D."/>
            <person name="Wilczek-Boney K."/>
            <person name="Hale W."/>
            <person name="Jakkamsetti A."/>
            <person name="Pham P."/>
            <person name="Ruth R."/>
            <person name="San Lucas F."/>
            <person name="Warren J."/>
            <person name="Zhang J."/>
            <person name="Zhao Z."/>
            <person name="Zhou C."/>
            <person name="Zhu D."/>
            <person name="Lee S."/>
            <person name="Bess C."/>
            <person name="Blankenburg K."/>
            <person name="Forbes L."/>
            <person name="Fu Q."/>
            <person name="Gubbala S."/>
            <person name="Hirani K."/>
            <person name="Jayaseelan J.C."/>
            <person name="Lara F."/>
            <person name="Munidasa M."/>
            <person name="Palculict T."/>
            <person name="Patil S."/>
            <person name="Pu L.-L."/>
            <person name="Saada N."/>
            <person name="Tang L."/>
            <person name="Weissenberger G."/>
            <person name="Zhu Y."/>
            <person name="Hemphill L."/>
            <person name="Shang Y."/>
            <person name="Youmans B."/>
            <person name="Ayvaz T."/>
            <person name="Ross M."/>
            <person name="Santibanez J."/>
            <person name="Aqrawi P."/>
            <person name="Gross S."/>
            <person name="Joshi V."/>
            <person name="Fowler G."/>
            <person name="Nazareth L."/>
            <person name="Reid J."/>
            <person name="Worley K."/>
            <person name="Petrosino J."/>
            <person name="Highlander S."/>
            <person name="Gibbs R."/>
        </authorList>
    </citation>
    <scope>NUCLEOTIDE SEQUENCE [LARGE SCALE GENOMIC DNA]</scope>
    <source>
        <strain evidence="5 6">SK355</strain>
    </source>
</reference>
<dbReference type="PANTHER" id="PTHR43792:SF8">
    <property type="entry name" value="[RIBOSOMAL PROTEIN US5]-ALANINE N-ACETYLTRANSFERASE"/>
    <property type="match status" value="1"/>
</dbReference>
<evidence type="ECO:0000313" key="6">
    <source>
        <dbReference type="Proteomes" id="UP000005589"/>
    </source>
</evidence>
<dbReference type="Gene3D" id="3.40.630.30">
    <property type="match status" value="1"/>
</dbReference>
<sequence length="215" mass="24439">MGGTADIDSSLSWIWQGRFFVESEGGMTRAELPERIETERLVLRVRTVADVVDIFDYASRPEVSYPAGFPPVKTLEDEIYYLEHILPERNQKENLPAGYGIVAKGTDKVIGSVDFNHRHEDDVLEIGYTLHPDYWGRGYVPEAARALIDLAFKELGLHKIELTCFGYNVQSQRVAEKLGFTLEARIRDRKDAQGNRCDGLIYGLLRSEWEEKNGS</sequence>
<dbReference type="STRING" id="888816.HMPREF9389_2304"/>
<accession>F3UTZ6</accession>
<dbReference type="AlphaFoldDB" id="F3UTZ6"/>
<evidence type="ECO:0000256" key="2">
    <source>
        <dbReference type="ARBA" id="ARBA00023315"/>
    </source>
</evidence>
<dbReference type="Proteomes" id="UP000005589">
    <property type="component" value="Unassembled WGS sequence"/>
</dbReference>
<feature type="domain" description="N-acetyltransferase" evidence="4">
    <location>
        <begin position="41"/>
        <end position="207"/>
    </location>
</feature>
<proteinExistence type="inferred from homology"/>
<comment type="caution">
    <text evidence="5">The sequence shown here is derived from an EMBL/GenBank/DDBJ whole genome shotgun (WGS) entry which is preliminary data.</text>
</comment>
<dbReference type="InterPro" id="IPR016181">
    <property type="entry name" value="Acyl_CoA_acyltransferase"/>
</dbReference>
<dbReference type="SUPFAM" id="SSF55729">
    <property type="entry name" value="Acyl-CoA N-acyltransferases (Nat)"/>
    <property type="match status" value="1"/>
</dbReference>
<gene>
    <name evidence="5" type="ORF">HMPREF9389_2304</name>
</gene>
<evidence type="ECO:0000313" key="5">
    <source>
        <dbReference type="EMBL" id="EGJ36088.1"/>
    </source>
</evidence>
<dbReference type="GO" id="GO:0008999">
    <property type="term" value="F:protein-N-terminal-alanine acetyltransferase activity"/>
    <property type="evidence" value="ECO:0007669"/>
    <property type="project" value="TreeGrafter"/>
</dbReference>
<dbReference type="eggNOG" id="COG1670">
    <property type="taxonomic scope" value="Bacteria"/>
</dbReference>
<dbReference type="PATRIC" id="fig|888816.3.peg.2248"/>
<dbReference type="InterPro" id="IPR051531">
    <property type="entry name" value="N-acetyltransferase"/>
</dbReference>
<dbReference type="Pfam" id="PF13302">
    <property type="entry name" value="Acetyltransf_3"/>
    <property type="match status" value="1"/>
</dbReference>
<dbReference type="CDD" id="cd04301">
    <property type="entry name" value="NAT_SF"/>
    <property type="match status" value="1"/>
</dbReference>
<dbReference type="PANTHER" id="PTHR43792">
    <property type="entry name" value="GNAT FAMILY, PUTATIVE (AFU_ORTHOLOGUE AFUA_3G00765)-RELATED-RELATED"/>
    <property type="match status" value="1"/>
</dbReference>
<protein>
    <submittedName>
        <fullName evidence="5">GNAT family acetyltransferase</fullName>
    </submittedName>
</protein>
<comment type="similarity">
    <text evidence="3">Belongs to the acetyltransferase family. RimJ subfamily.</text>
</comment>
<keyword evidence="2" id="KW-0012">Acyltransferase</keyword>